<gene>
    <name evidence="1" type="primary">AIM9_2</name>
    <name evidence="1" type="ORF">MPDQ_003449</name>
</gene>
<dbReference type="Proteomes" id="UP000319663">
    <property type="component" value="Unassembled WGS sequence"/>
</dbReference>
<evidence type="ECO:0000313" key="1">
    <source>
        <dbReference type="EMBL" id="TQB68416.1"/>
    </source>
</evidence>
<organism evidence="1 2">
    <name type="scientific">Monascus purpureus</name>
    <name type="common">Red mold</name>
    <name type="synonym">Monascus anka</name>
    <dbReference type="NCBI Taxonomy" id="5098"/>
    <lineage>
        <taxon>Eukaryota</taxon>
        <taxon>Fungi</taxon>
        <taxon>Dikarya</taxon>
        <taxon>Ascomycota</taxon>
        <taxon>Pezizomycotina</taxon>
        <taxon>Eurotiomycetes</taxon>
        <taxon>Eurotiomycetidae</taxon>
        <taxon>Eurotiales</taxon>
        <taxon>Aspergillaceae</taxon>
        <taxon>Monascus</taxon>
    </lineage>
</organism>
<dbReference type="GO" id="GO:0016740">
    <property type="term" value="F:transferase activity"/>
    <property type="evidence" value="ECO:0007669"/>
    <property type="project" value="UniProtKB-KW"/>
</dbReference>
<evidence type="ECO:0000313" key="2">
    <source>
        <dbReference type="Proteomes" id="UP000319663"/>
    </source>
</evidence>
<dbReference type="STRING" id="5098.A0A507QIU7"/>
<proteinExistence type="predicted"/>
<sequence length="107" mass="12294">MGRAKSEQRAMWSDFPHNIIFPGINLPDDYSALLKKYLQIAPYEIDNPFDNPIIHHPDLTPSNVLMCPDTFEVKCTVNWQYTVITPLLLAGGRPRTLRTLIPLFQKN</sequence>
<protein>
    <submittedName>
        <fullName evidence="1">Phosphotransferase enzyme</fullName>
    </submittedName>
</protein>
<comment type="caution">
    <text evidence="1">The sequence shown here is derived from an EMBL/GenBank/DDBJ whole genome shotgun (WGS) entry which is preliminary data.</text>
</comment>
<reference evidence="1 2" key="1">
    <citation type="submission" date="2019-06" db="EMBL/GenBank/DDBJ databases">
        <title>Wine fermentation using esterase from Monascus purpureus.</title>
        <authorList>
            <person name="Geng C."/>
            <person name="Zhang Y."/>
        </authorList>
    </citation>
    <scope>NUCLEOTIDE SEQUENCE [LARGE SCALE GENOMIC DNA]</scope>
    <source>
        <strain evidence="1">HQ1</strain>
    </source>
</reference>
<name>A0A507QIU7_MONPU</name>
<dbReference type="AlphaFoldDB" id="A0A507QIU7"/>
<keyword evidence="1" id="KW-0808">Transferase</keyword>
<dbReference type="EMBL" id="VIFY01000219">
    <property type="protein sequence ID" value="TQB68416.1"/>
    <property type="molecule type" value="Genomic_DNA"/>
</dbReference>
<keyword evidence="2" id="KW-1185">Reference proteome</keyword>
<accession>A0A507QIU7</accession>